<dbReference type="OrthoDB" id="6154955at2759"/>
<proteinExistence type="predicted"/>
<dbReference type="Proteomes" id="UP000327468">
    <property type="component" value="Chromosome 27"/>
</dbReference>
<dbReference type="AlphaFoldDB" id="A0A5N5JTM4"/>
<dbReference type="GO" id="GO:0005576">
    <property type="term" value="C:extracellular region"/>
    <property type="evidence" value="ECO:0007669"/>
    <property type="project" value="UniProtKB-SubCell"/>
</dbReference>
<dbReference type="Gene3D" id="2.60.120.40">
    <property type="match status" value="1"/>
</dbReference>
<feature type="signal peptide" evidence="5">
    <location>
        <begin position="1"/>
        <end position="21"/>
    </location>
</feature>
<evidence type="ECO:0000256" key="3">
    <source>
        <dbReference type="ARBA" id="ARBA00022729"/>
    </source>
</evidence>
<accession>A0A5N5JTM4</accession>
<dbReference type="InterPro" id="IPR008983">
    <property type="entry name" value="Tumour_necrosis_fac-like_dom"/>
</dbReference>
<keyword evidence="3 5" id="KW-0732">Signal</keyword>
<dbReference type="InterPro" id="IPR050822">
    <property type="entry name" value="Cerebellin_Synaptic_Org"/>
</dbReference>
<evidence type="ECO:0000256" key="4">
    <source>
        <dbReference type="SAM" id="Coils"/>
    </source>
</evidence>
<evidence type="ECO:0000313" key="8">
    <source>
        <dbReference type="Proteomes" id="UP000327468"/>
    </source>
</evidence>
<dbReference type="PANTHER" id="PTHR22923">
    <property type="entry name" value="CEREBELLIN-RELATED"/>
    <property type="match status" value="1"/>
</dbReference>
<organism evidence="7 8">
    <name type="scientific">Pangasianodon hypophthalmus</name>
    <name type="common">Striped catfish</name>
    <name type="synonym">Helicophagus hypophthalmus</name>
    <dbReference type="NCBI Taxonomy" id="310915"/>
    <lineage>
        <taxon>Eukaryota</taxon>
        <taxon>Metazoa</taxon>
        <taxon>Chordata</taxon>
        <taxon>Craniata</taxon>
        <taxon>Vertebrata</taxon>
        <taxon>Euteleostomi</taxon>
        <taxon>Actinopterygii</taxon>
        <taxon>Neopterygii</taxon>
        <taxon>Teleostei</taxon>
        <taxon>Ostariophysi</taxon>
        <taxon>Siluriformes</taxon>
        <taxon>Pangasiidae</taxon>
        <taxon>Pangasianodon</taxon>
    </lineage>
</organism>
<dbReference type="PROSITE" id="PS50871">
    <property type="entry name" value="C1Q"/>
    <property type="match status" value="1"/>
</dbReference>
<dbReference type="InterPro" id="IPR001073">
    <property type="entry name" value="C1q_dom"/>
</dbReference>
<keyword evidence="4" id="KW-0175">Coiled coil</keyword>
<sequence length="207" mass="23010">MKAGVVLALVFLLCNSSLQDAETPDPKFDVNQEIIQLHDRVTRLKEDLKVMEKNNAALRMRLAAANLELKNLKEPPKIAFSAALTHPVGHYNVDITLVYTKVITNVGRAYNPVTGIFTAPLNGSYYIRFTSCDNTDSHGMAVDLYKNNEKMNGLSKYSNGFMTYFSGGLVIQLEAGDVVYTKLPANSKLYDDANNRTTFSGFLIFPM</sequence>
<evidence type="ECO:0000256" key="1">
    <source>
        <dbReference type="ARBA" id="ARBA00004613"/>
    </source>
</evidence>
<gene>
    <name evidence="7" type="ORF">PHYPO_G00162690</name>
</gene>
<evidence type="ECO:0000313" key="7">
    <source>
        <dbReference type="EMBL" id="KAB5522718.1"/>
    </source>
</evidence>
<evidence type="ECO:0000259" key="6">
    <source>
        <dbReference type="PROSITE" id="PS50871"/>
    </source>
</evidence>
<comment type="subcellular location">
    <subcellularLocation>
        <location evidence="1">Secreted</location>
    </subcellularLocation>
</comment>
<feature type="domain" description="C1q" evidence="6">
    <location>
        <begin position="73"/>
        <end position="207"/>
    </location>
</feature>
<evidence type="ECO:0000256" key="5">
    <source>
        <dbReference type="SAM" id="SignalP"/>
    </source>
</evidence>
<reference evidence="7 8" key="1">
    <citation type="submission" date="2019-06" db="EMBL/GenBank/DDBJ databases">
        <title>A chromosome-scale genome assembly of the striped catfish, Pangasianodon hypophthalmus.</title>
        <authorList>
            <person name="Wen M."/>
            <person name="Zahm M."/>
            <person name="Roques C."/>
            <person name="Cabau C."/>
            <person name="Klopp C."/>
            <person name="Donnadieu C."/>
            <person name="Jouanno E."/>
            <person name="Avarre J.-C."/>
            <person name="Campet M."/>
            <person name="Ha T.T.T."/>
            <person name="Dugue R."/>
            <person name="Lampietro C."/>
            <person name="Louis A."/>
            <person name="Herpin A."/>
            <person name="Echchiki A."/>
            <person name="Berthelot C."/>
            <person name="Parey E."/>
            <person name="Roest-Crollius H."/>
            <person name="Braasch I."/>
            <person name="Postlethwait J."/>
            <person name="Bobe J."/>
            <person name="Montfort J."/>
            <person name="Bouchez O."/>
            <person name="Begum T."/>
            <person name="Schartl M."/>
            <person name="Guiguen Y."/>
        </authorList>
    </citation>
    <scope>NUCLEOTIDE SEQUENCE [LARGE SCALE GENOMIC DNA]</scope>
    <source>
        <strain evidence="7 8">Indonesia</strain>
        <tissue evidence="7">Blood</tissue>
    </source>
</reference>
<dbReference type="Pfam" id="PF00386">
    <property type="entry name" value="C1q"/>
    <property type="match status" value="1"/>
</dbReference>
<protein>
    <recommendedName>
        <fullName evidence="6">C1q domain-containing protein</fullName>
    </recommendedName>
</protein>
<keyword evidence="2" id="KW-0964">Secreted</keyword>
<dbReference type="EMBL" id="VFJC01000028">
    <property type="protein sequence ID" value="KAB5522718.1"/>
    <property type="molecule type" value="Genomic_DNA"/>
</dbReference>
<name>A0A5N5JTM4_PANHP</name>
<dbReference type="PRINTS" id="PR00007">
    <property type="entry name" value="COMPLEMNTC1Q"/>
</dbReference>
<keyword evidence="8" id="KW-1185">Reference proteome</keyword>
<feature type="coiled-coil region" evidence="4">
    <location>
        <begin position="34"/>
        <end position="68"/>
    </location>
</feature>
<feature type="chain" id="PRO_5024273023" description="C1q domain-containing protein" evidence="5">
    <location>
        <begin position="22"/>
        <end position="207"/>
    </location>
</feature>
<comment type="caution">
    <text evidence="7">The sequence shown here is derived from an EMBL/GenBank/DDBJ whole genome shotgun (WGS) entry which is preliminary data.</text>
</comment>
<dbReference type="SMART" id="SM00110">
    <property type="entry name" value="C1Q"/>
    <property type="match status" value="1"/>
</dbReference>
<dbReference type="PANTHER" id="PTHR22923:SF102">
    <property type="entry name" value="CEREBELLIN 13-RELATED"/>
    <property type="match status" value="1"/>
</dbReference>
<evidence type="ECO:0000256" key="2">
    <source>
        <dbReference type="ARBA" id="ARBA00022525"/>
    </source>
</evidence>
<dbReference type="SUPFAM" id="SSF49842">
    <property type="entry name" value="TNF-like"/>
    <property type="match status" value="1"/>
</dbReference>